<sequence length="381" mass="40337">DGGADSACATHPQWMPVNCTTPLWVWSNDREYVTIEEAEAAHALWTGCAHFSDAGNLCSLDGTGYVSTQFFTMGGCNTNWLMIYEDGNTLDCANHDGDFIRRLVMDPNGCYDYSGSAFADADDPVEYNSSLDISGFQFDVDGASTSGGDRDPELVEDCSDEYPDCFENYVDECGECNGDGPAEHYDCDGNCLVELDCAGNCCVIGEEGCYWQETGPCGEEGPNNGTDSCGVCGGDNSSCADCAGVPCSDAYVDNCGVCDDDPTNDCVQGCDGVWGGGAEIDECGVCDGDGSSCADTDGDGCTDDIDDAPMEWDDDYDADGLPDDCDADDDNDGAEDSADSNDNNEYVCSDIDGDTCDDCSFGSFDPYNDGPDYNENGICDE</sequence>
<gene>
    <name evidence="2" type="ORF">METZ01_LOCUS303004</name>
</gene>
<feature type="compositionally biased region" description="Acidic residues" evidence="1">
    <location>
        <begin position="304"/>
        <end position="339"/>
    </location>
</feature>
<evidence type="ECO:0000256" key="1">
    <source>
        <dbReference type="SAM" id="MobiDB-lite"/>
    </source>
</evidence>
<organism evidence="2">
    <name type="scientific">marine metagenome</name>
    <dbReference type="NCBI Taxonomy" id="408172"/>
    <lineage>
        <taxon>unclassified sequences</taxon>
        <taxon>metagenomes</taxon>
        <taxon>ecological metagenomes</taxon>
    </lineage>
</organism>
<name>A0A382MNE6_9ZZZZ</name>
<feature type="non-terminal residue" evidence="2">
    <location>
        <position position="381"/>
    </location>
</feature>
<protein>
    <submittedName>
        <fullName evidence="2">Uncharacterized protein</fullName>
    </submittedName>
</protein>
<accession>A0A382MNE6</accession>
<reference evidence="2" key="1">
    <citation type="submission" date="2018-05" db="EMBL/GenBank/DDBJ databases">
        <authorList>
            <person name="Lanie J.A."/>
            <person name="Ng W.-L."/>
            <person name="Kazmierczak K.M."/>
            <person name="Andrzejewski T.M."/>
            <person name="Davidsen T.M."/>
            <person name="Wayne K.J."/>
            <person name="Tettelin H."/>
            <person name="Glass J.I."/>
            <person name="Rusch D."/>
            <person name="Podicherti R."/>
            <person name="Tsui H.-C.T."/>
            <person name="Winkler M.E."/>
        </authorList>
    </citation>
    <scope>NUCLEOTIDE SEQUENCE</scope>
</reference>
<dbReference type="EMBL" id="UINC01094694">
    <property type="protein sequence ID" value="SVC50150.1"/>
    <property type="molecule type" value="Genomic_DNA"/>
</dbReference>
<feature type="non-terminal residue" evidence="2">
    <location>
        <position position="1"/>
    </location>
</feature>
<proteinExistence type="predicted"/>
<dbReference type="AlphaFoldDB" id="A0A382MNE6"/>
<evidence type="ECO:0000313" key="2">
    <source>
        <dbReference type="EMBL" id="SVC50150.1"/>
    </source>
</evidence>
<feature type="region of interest" description="Disordered" evidence="1">
    <location>
        <begin position="304"/>
        <end position="345"/>
    </location>
</feature>